<dbReference type="GO" id="GO:0005643">
    <property type="term" value="C:nuclear pore"/>
    <property type="evidence" value="ECO:0007669"/>
    <property type="project" value="UniProtKB-SubCell"/>
</dbReference>
<evidence type="ECO:0000259" key="8">
    <source>
        <dbReference type="PROSITE" id="PS51434"/>
    </source>
</evidence>
<dbReference type="GO" id="GO:0051028">
    <property type="term" value="P:mRNA transport"/>
    <property type="evidence" value="ECO:0007669"/>
    <property type="project" value="UniProtKB-KW"/>
</dbReference>
<keyword evidence="2" id="KW-0813">Transport</keyword>
<sequence>MASTSLITPTGILDEFHSFRSDIFYATSRGSGSDGCMPCFEVSSQFKKRRISTDLGSYSSQVLSDIKDYLPILHSPDYFMEPSLDDLIARELADPGHCCRVQDFTVGRIGYGRVRFLGETDVRWLNLNQIVKFNRHEIVVYEDENDKPVVGQGLNKTAEVTLILQVSSLAIEEEELDSVVKKLRNNTKRQGACFVSFEPLNAEWKFLAHHFSRFGLNEDDEDDTIMDDSTMAQTSGEMNNNEVVKINENTKMDPGETVLSHSLPAYLGLDPDRMHEMRMMMFPVGDESEVFDEPISHSKQSHNEYVRPARQIYDRTLTLTNSPLTVRKTPQALLEYNMNAAAPSPPRNILMTSQSNGMPLRSANIEGFNLDLKCETPISGNHFNNIVDAGLFMGRSFRVGWGPNGVLVHTGGLSSIINIEKVALGKVVMDENDKVKEELIDLCFVSPLNLHKSINREKVEVEVGDFKIKLQKPVSDRFLLSEICRDYIRIIEKQLDVPGLAMSTRTSLMHQVMVWELIKVLFSERGIQGYSKPVNVEEEEEEMMHEKDDLPEIDVEALPLVRRAEFSYWLQESVCHRVQEEISYLNGTNDLEQIFLHLTGRQLDAAVELAASRGDVRLGCLLSQAGGSIVSRSDVARQLDLWRMNGLDFNFIEKDRMRLYELLSGDIQGSLDDSKIHWKRYLGLLMWYHLPPDSSLHVIVNAYTQLIEKGSAPYPVPVYIDEGPVEGASNWSVGNRFDIAYYLMLLYAKEDKEFGVLKTMFTAFSSTHDALDYHMIWHQRAILEANGVFSSNDLHVLDMSFVSQLLSLGQCHWAIYVVLHMPYRDDFPCLQASVIKEILFQYCELWNTQEVQRKFIEELGVPLAWMHEAMGVYFNYNGDLATALDHYLESYNWQKAHTIFMTSVAPSLFLSAKHSEIWRLVTSMEDYKQEIANWDLGAGIFISYYHLKGSLQEDSIMSDLDSLERKSAACEEFFSCLNESLAVWGSRLPIDARVAYSKMGEEICNLLHVNEEDQSTFEAQLSSFETIVSAPLPEDLRACHLQEAISLFTFHLSELAS</sequence>
<evidence type="ECO:0000256" key="1">
    <source>
        <dbReference type="ARBA" id="ARBA00004567"/>
    </source>
</evidence>
<dbReference type="Gene3D" id="1.25.40.690">
    <property type="match status" value="1"/>
</dbReference>
<gene>
    <name evidence="9" type="ORF">GIB67_034289</name>
</gene>
<comment type="subcellular location">
    <subcellularLocation>
        <location evidence="1">Nucleus</location>
        <location evidence="1">Nuclear pore complex</location>
    </subcellularLocation>
</comment>
<evidence type="ECO:0000256" key="4">
    <source>
        <dbReference type="ARBA" id="ARBA00022927"/>
    </source>
</evidence>
<comment type="caution">
    <text evidence="9">The sequence shown here is derived from an EMBL/GenBank/DDBJ whole genome shotgun (WGS) entry which is preliminary data.</text>
</comment>
<dbReference type="Pfam" id="PF04096">
    <property type="entry name" value="Nucleoporin2"/>
    <property type="match status" value="1"/>
</dbReference>
<accession>A0A7J7NRQ6</accession>
<dbReference type="PANTHER" id="PTHR23198:SF26">
    <property type="entry name" value="NUCLEAR PORE COMPLEX PROTEIN NUP96"/>
    <property type="match status" value="1"/>
</dbReference>
<protein>
    <recommendedName>
        <fullName evidence="8">Peptidase S59 domain-containing protein</fullName>
    </recommendedName>
</protein>
<proteinExistence type="predicted"/>
<dbReference type="FunFam" id="1.25.40.690:FF:000002">
    <property type="entry name" value="Nuclear pore complex protein NUP96"/>
    <property type="match status" value="1"/>
</dbReference>
<dbReference type="Proteomes" id="UP000541444">
    <property type="component" value="Unassembled WGS sequence"/>
</dbReference>
<dbReference type="PROSITE" id="PS51434">
    <property type="entry name" value="NUP_C"/>
    <property type="match status" value="1"/>
</dbReference>
<evidence type="ECO:0000256" key="3">
    <source>
        <dbReference type="ARBA" id="ARBA00022816"/>
    </source>
</evidence>
<dbReference type="GO" id="GO:0017056">
    <property type="term" value="F:structural constituent of nuclear pore"/>
    <property type="evidence" value="ECO:0007669"/>
    <property type="project" value="InterPro"/>
</dbReference>
<keyword evidence="7" id="KW-0539">Nucleus</keyword>
<dbReference type="GO" id="GO:0015031">
    <property type="term" value="P:protein transport"/>
    <property type="evidence" value="ECO:0007669"/>
    <property type="project" value="UniProtKB-KW"/>
</dbReference>
<dbReference type="OrthoDB" id="3797628at2759"/>
<dbReference type="EMBL" id="JACGCM010000622">
    <property type="protein sequence ID" value="KAF6169897.1"/>
    <property type="molecule type" value="Genomic_DNA"/>
</dbReference>
<evidence type="ECO:0000256" key="5">
    <source>
        <dbReference type="ARBA" id="ARBA00023010"/>
    </source>
</evidence>
<dbReference type="InterPro" id="IPR007230">
    <property type="entry name" value="Nup98_auto-Pept-S59_dom"/>
</dbReference>
<keyword evidence="10" id="KW-1185">Reference proteome</keyword>
<dbReference type="InterPro" id="IPR021967">
    <property type="entry name" value="Nup98_C"/>
</dbReference>
<keyword evidence="6" id="KW-0906">Nuclear pore complex</keyword>
<dbReference type="InterPro" id="IPR037665">
    <property type="entry name" value="Nucleoporin_S59-like"/>
</dbReference>
<dbReference type="Gene3D" id="3.30.1610.10">
    <property type="entry name" value="Peptidase S59, nucleoporin"/>
    <property type="match status" value="1"/>
</dbReference>
<keyword evidence="3" id="KW-0509">mRNA transport</keyword>
<organism evidence="9 10">
    <name type="scientific">Kingdonia uniflora</name>
    <dbReference type="NCBI Taxonomy" id="39325"/>
    <lineage>
        <taxon>Eukaryota</taxon>
        <taxon>Viridiplantae</taxon>
        <taxon>Streptophyta</taxon>
        <taxon>Embryophyta</taxon>
        <taxon>Tracheophyta</taxon>
        <taxon>Spermatophyta</taxon>
        <taxon>Magnoliopsida</taxon>
        <taxon>Ranunculales</taxon>
        <taxon>Circaeasteraceae</taxon>
        <taxon>Kingdonia</taxon>
    </lineage>
</organism>
<dbReference type="SUPFAM" id="SSF82215">
    <property type="entry name" value="C-terminal autoproteolytic domain of nucleoporin nup98"/>
    <property type="match status" value="1"/>
</dbReference>
<evidence type="ECO:0000256" key="7">
    <source>
        <dbReference type="ARBA" id="ARBA00023242"/>
    </source>
</evidence>
<reference evidence="9 10" key="1">
    <citation type="journal article" date="2020" name="IScience">
        <title>Genome Sequencing of the Endangered Kingdonia uniflora (Circaeasteraceae, Ranunculales) Reveals Potential Mechanisms of Evolutionary Specialization.</title>
        <authorList>
            <person name="Sun Y."/>
            <person name="Deng T."/>
            <person name="Zhang A."/>
            <person name="Moore M.J."/>
            <person name="Landis J.B."/>
            <person name="Lin N."/>
            <person name="Zhang H."/>
            <person name="Zhang X."/>
            <person name="Huang J."/>
            <person name="Zhang X."/>
            <person name="Sun H."/>
            <person name="Wang H."/>
        </authorList>
    </citation>
    <scope>NUCLEOTIDE SEQUENCE [LARGE SCALE GENOMIC DNA]</scope>
    <source>
        <strain evidence="9">TB1705</strain>
        <tissue evidence="9">Leaf</tissue>
    </source>
</reference>
<keyword evidence="4" id="KW-0653">Protein transport</keyword>
<name>A0A7J7NRQ6_9MAGN</name>
<keyword evidence="5" id="KW-0811">Translocation</keyword>
<dbReference type="InterPro" id="IPR036903">
    <property type="entry name" value="Nup98_auto-Pept-S59_dom_sf"/>
</dbReference>
<evidence type="ECO:0000313" key="9">
    <source>
        <dbReference type="EMBL" id="KAF6169897.1"/>
    </source>
</evidence>
<dbReference type="PANTHER" id="PTHR23198">
    <property type="entry name" value="NUCLEOPORIN"/>
    <property type="match status" value="1"/>
</dbReference>
<dbReference type="AlphaFoldDB" id="A0A7J7NRQ6"/>
<feature type="domain" description="Peptidase S59" evidence="8">
    <location>
        <begin position="75"/>
        <end position="211"/>
    </location>
</feature>
<evidence type="ECO:0000256" key="2">
    <source>
        <dbReference type="ARBA" id="ARBA00022448"/>
    </source>
</evidence>
<dbReference type="Pfam" id="PF12110">
    <property type="entry name" value="Nup96"/>
    <property type="match status" value="1"/>
</dbReference>
<evidence type="ECO:0000256" key="6">
    <source>
        <dbReference type="ARBA" id="ARBA00023132"/>
    </source>
</evidence>
<evidence type="ECO:0000313" key="10">
    <source>
        <dbReference type="Proteomes" id="UP000541444"/>
    </source>
</evidence>